<dbReference type="RefSeq" id="WP_382421968.1">
    <property type="nucleotide sequence ID" value="NZ_JBHSCW010000003.1"/>
</dbReference>
<dbReference type="InterPro" id="IPR000297">
    <property type="entry name" value="PPIase_PpiC"/>
</dbReference>
<dbReference type="InterPro" id="IPR046357">
    <property type="entry name" value="PPIase_dom_sf"/>
</dbReference>
<feature type="chain" id="PRO_5046949649" description="Parvulin-like PPIase" evidence="11">
    <location>
        <begin position="26"/>
        <end position="520"/>
    </location>
</feature>
<dbReference type="SUPFAM" id="SSF109998">
    <property type="entry name" value="Triger factor/SurA peptide-binding domain-like"/>
    <property type="match status" value="1"/>
</dbReference>
<dbReference type="InterPro" id="IPR027304">
    <property type="entry name" value="Trigger_fact/SurA_dom_sf"/>
</dbReference>
<dbReference type="Proteomes" id="UP001595799">
    <property type="component" value="Unassembled WGS sequence"/>
</dbReference>
<protein>
    <recommendedName>
        <fullName evidence="1">Parvulin-like PPIase</fullName>
    </recommendedName>
    <alternativeName>
        <fullName evidence="7">Peptidyl-prolyl cis-trans isomerase plp</fullName>
    </alternativeName>
    <alternativeName>
        <fullName evidence="8">Rotamase plp</fullName>
    </alternativeName>
</protein>
<feature type="compositionally biased region" description="Basic and acidic residues" evidence="10">
    <location>
        <begin position="280"/>
        <end position="289"/>
    </location>
</feature>
<dbReference type="Gene3D" id="3.10.50.40">
    <property type="match status" value="2"/>
</dbReference>
<evidence type="ECO:0000256" key="2">
    <source>
        <dbReference type="ARBA" id="ARBA00022729"/>
    </source>
</evidence>
<feature type="region of interest" description="Disordered" evidence="10">
    <location>
        <begin position="408"/>
        <end position="489"/>
    </location>
</feature>
<keyword evidence="3" id="KW-0574">Periplasm</keyword>
<keyword evidence="2 11" id="KW-0732">Signal</keyword>
<evidence type="ECO:0000256" key="7">
    <source>
        <dbReference type="ARBA" id="ARBA00030642"/>
    </source>
</evidence>
<evidence type="ECO:0000256" key="11">
    <source>
        <dbReference type="SAM" id="SignalP"/>
    </source>
</evidence>
<proteinExistence type="predicted"/>
<dbReference type="EMBL" id="JBHSCW010000003">
    <property type="protein sequence ID" value="MFC4351643.1"/>
    <property type="molecule type" value="Genomic_DNA"/>
</dbReference>
<evidence type="ECO:0000256" key="10">
    <source>
        <dbReference type="SAM" id="MobiDB-lite"/>
    </source>
</evidence>
<reference evidence="14" key="1">
    <citation type="journal article" date="2019" name="Int. J. Syst. Evol. Microbiol.">
        <title>The Global Catalogue of Microorganisms (GCM) 10K type strain sequencing project: providing services to taxonomists for standard genome sequencing and annotation.</title>
        <authorList>
            <consortium name="The Broad Institute Genomics Platform"/>
            <consortium name="The Broad Institute Genome Sequencing Center for Infectious Disease"/>
            <person name="Wu L."/>
            <person name="Ma J."/>
        </authorList>
    </citation>
    <scope>NUCLEOTIDE SEQUENCE [LARGE SCALE GENOMIC DNA]</scope>
    <source>
        <strain evidence="14">CECT 8472</strain>
    </source>
</reference>
<accession>A0ABV8UME7</accession>
<evidence type="ECO:0000256" key="1">
    <source>
        <dbReference type="ARBA" id="ARBA00018370"/>
    </source>
</evidence>
<comment type="caution">
    <text evidence="13">The sequence shown here is derived from an EMBL/GenBank/DDBJ whole genome shotgun (WGS) entry which is preliminary data.</text>
</comment>
<evidence type="ECO:0000256" key="5">
    <source>
        <dbReference type="ARBA" id="ARBA00023186"/>
    </source>
</evidence>
<feature type="domain" description="PpiC" evidence="12">
    <location>
        <begin position="306"/>
        <end position="399"/>
    </location>
</feature>
<dbReference type="Pfam" id="PF09312">
    <property type="entry name" value="SurA_N"/>
    <property type="match status" value="1"/>
</dbReference>
<feature type="signal peptide" evidence="11">
    <location>
        <begin position="1"/>
        <end position="25"/>
    </location>
</feature>
<dbReference type="PANTHER" id="PTHR47637">
    <property type="entry name" value="CHAPERONE SURA"/>
    <property type="match status" value="1"/>
</dbReference>
<evidence type="ECO:0000313" key="13">
    <source>
        <dbReference type="EMBL" id="MFC4351643.1"/>
    </source>
</evidence>
<dbReference type="PANTHER" id="PTHR47637:SF1">
    <property type="entry name" value="CHAPERONE SURA"/>
    <property type="match status" value="1"/>
</dbReference>
<organism evidence="13 14">
    <name type="scientific">Fodinicurvata halophila</name>
    <dbReference type="NCBI Taxonomy" id="1419723"/>
    <lineage>
        <taxon>Bacteria</taxon>
        <taxon>Pseudomonadati</taxon>
        <taxon>Pseudomonadota</taxon>
        <taxon>Alphaproteobacteria</taxon>
        <taxon>Rhodospirillales</taxon>
        <taxon>Rhodovibrionaceae</taxon>
        <taxon>Fodinicurvata</taxon>
    </lineage>
</organism>
<feature type="region of interest" description="Disordered" evidence="10">
    <location>
        <begin position="280"/>
        <end position="300"/>
    </location>
</feature>
<feature type="compositionally biased region" description="Polar residues" evidence="10">
    <location>
        <begin position="477"/>
        <end position="489"/>
    </location>
</feature>
<feature type="compositionally biased region" description="Acidic residues" evidence="10">
    <location>
        <begin position="445"/>
        <end position="475"/>
    </location>
</feature>
<evidence type="ECO:0000256" key="4">
    <source>
        <dbReference type="ARBA" id="ARBA00023110"/>
    </source>
</evidence>
<dbReference type="PROSITE" id="PS50198">
    <property type="entry name" value="PPIC_PPIASE_2"/>
    <property type="match status" value="2"/>
</dbReference>
<evidence type="ECO:0000259" key="12">
    <source>
        <dbReference type="PROSITE" id="PS50198"/>
    </source>
</evidence>
<keyword evidence="6 9" id="KW-0413">Isomerase</keyword>
<keyword evidence="5" id="KW-0143">Chaperone</keyword>
<dbReference type="SUPFAM" id="SSF54534">
    <property type="entry name" value="FKBP-like"/>
    <property type="match status" value="2"/>
</dbReference>
<evidence type="ECO:0000256" key="3">
    <source>
        <dbReference type="ARBA" id="ARBA00022764"/>
    </source>
</evidence>
<feature type="domain" description="PpiC" evidence="12">
    <location>
        <begin position="172"/>
        <end position="270"/>
    </location>
</feature>
<gene>
    <name evidence="13" type="ORF">ACFOW6_08835</name>
</gene>
<keyword evidence="4 9" id="KW-0697">Rotamase</keyword>
<evidence type="ECO:0000256" key="8">
    <source>
        <dbReference type="ARBA" id="ARBA00031484"/>
    </source>
</evidence>
<dbReference type="InterPro" id="IPR015391">
    <property type="entry name" value="SurA_N"/>
</dbReference>
<dbReference type="Pfam" id="PF00639">
    <property type="entry name" value="Rotamase"/>
    <property type="match status" value="1"/>
</dbReference>
<dbReference type="GO" id="GO:0003755">
    <property type="term" value="F:peptidyl-prolyl cis-trans isomerase activity"/>
    <property type="evidence" value="ECO:0007669"/>
    <property type="project" value="UniProtKB-EC"/>
</dbReference>
<name>A0ABV8UME7_9PROT</name>
<feature type="compositionally biased region" description="Polar residues" evidence="10">
    <location>
        <begin position="408"/>
        <end position="417"/>
    </location>
</feature>
<dbReference type="InterPro" id="IPR050280">
    <property type="entry name" value="OMP_Chaperone_SurA"/>
</dbReference>
<dbReference type="Gene3D" id="1.10.4030.10">
    <property type="entry name" value="Porin chaperone SurA, peptide-binding domain"/>
    <property type="match status" value="1"/>
</dbReference>
<evidence type="ECO:0000313" key="14">
    <source>
        <dbReference type="Proteomes" id="UP001595799"/>
    </source>
</evidence>
<evidence type="ECO:0000256" key="9">
    <source>
        <dbReference type="PROSITE-ProRule" id="PRU00278"/>
    </source>
</evidence>
<evidence type="ECO:0000256" key="6">
    <source>
        <dbReference type="ARBA" id="ARBA00023235"/>
    </source>
</evidence>
<keyword evidence="14" id="KW-1185">Reference proteome</keyword>
<sequence length="520" mass="57736">MRKFFVLALSAFLVAAAGASQEARAQETLSAAAVVNDQVISQLDLDQRLKLALLSSGLPNNEETRQNLAPQVLRQLVDERLQMQEAERLALEVPESEVEAAVEEIAQRNGSTVEEFDRMLEQNGIAPSTLRQQVRATIAWNRVLSARVVPEVQITQEEIDFALEQFQQTSNQSQVRVAEIFLPFDNPSEKAEVRELAERVYQEVRQGADFRSLARQFSQSPTAARGGDLGWVLPTELDPDVAREVEDMRRNDLAGPIEAVNGYYIIALIDRRRINAQGEVERVEPREPEPEPEPQPQGPTVEELRNARLHLSQIIVEAPEGEEEQTAQELAERTQGINSCEEANQLAEEIGIPGSGDMGQVVASEMPEQLQDLLLRLPVEQPSPPLGMSGAVSVLFVCERVNQAGNPVTAVSPQQRQAPPEPDVAAQFQSNIDPRPSAEEAPSGTEEEDASGETETSDGPDAEQLMAEEDVEVIEQEPQTSELSELEQQVAESLRREQINRKSDRYLRDLRRSANIDIRI</sequence>